<accession>A0A1Y3GGQ4</accession>
<dbReference type="InterPro" id="IPR042259">
    <property type="entry name" value="Raco-like_middle_sf"/>
</dbReference>
<dbReference type="Pfam" id="PF12838">
    <property type="entry name" value="Fer4_7"/>
    <property type="match status" value="1"/>
</dbReference>
<dbReference type="GO" id="GO:0016491">
    <property type="term" value="F:oxidoreductase activity"/>
    <property type="evidence" value="ECO:0007669"/>
    <property type="project" value="UniProtKB-ARBA"/>
</dbReference>
<dbReference type="OrthoDB" id="23478at2157"/>
<evidence type="ECO:0000313" key="2">
    <source>
        <dbReference type="EMBL" id="OUJ19503.1"/>
    </source>
</evidence>
<dbReference type="PROSITE" id="PS00198">
    <property type="entry name" value="4FE4S_FER_1"/>
    <property type="match status" value="1"/>
</dbReference>
<dbReference type="EMBL" id="MRZU01000002">
    <property type="protein sequence ID" value="OUJ19503.1"/>
    <property type="molecule type" value="Genomic_DNA"/>
</dbReference>
<dbReference type="InterPro" id="IPR017896">
    <property type="entry name" value="4Fe4S_Fe-S-bd"/>
</dbReference>
<dbReference type="InterPro" id="IPR017900">
    <property type="entry name" value="4Fe4S_Fe_S_CS"/>
</dbReference>
<dbReference type="Gene3D" id="3.30.70.20">
    <property type="match status" value="1"/>
</dbReference>
<name>A0A1Y3GGQ4_9EURY</name>
<dbReference type="AlphaFoldDB" id="A0A1Y3GGQ4"/>
<dbReference type="InterPro" id="IPR026339">
    <property type="entry name" value="RamA_corrin_act"/>
</dbReference>
<dbReference type="NCBIfam" id="TIGR04270">
    <property type="entry name" value="Rama_corrin_act"/>
    <property type="match status" value="1"/>
</dbReference>
<keyword evidence="3" id="KW-1185">Reference proteome</keyword>
<dbReference type="Gene3D" id="3.30.420.480">
    <property type="entry name" value="Domain of unknown function (DUF4445)"/>
    <property type="match status" value="1"/>
</dbReference>
<dbReference type="PROSITE" id="PS51379">
    <property type="entry name" value="4FE4S_FER_2"/>
    <property type="match status" value="2"/>
</dbReference>
<proteinExistence type="predicted"/>
<dbReference type="PANTHER" id="PTHR42895">
    <property type="entry name" value="IRON-SULFUR CLUSTER-BINDING PROTEIN-RELATED"/>
    <property type="match status" value="1"/>
</dbReference>
<evidence type="ECO:0000313" key="3">
    <source>
        <dbReference type="Proteomes" id="UP000195137"/>
    </source>
</evidence>
<comment type="caution">
    <text evidence="2">The sequence shown here is derived from an EMBL/GenBank/DDBJ whole genome shotgun (WGS) entry which is preliminary data.</text>
</comment>
<dbReference type="InterPro" id="IPR027980">
    <property type="entry name" value="RACo_C"/>
</dbReference>
<dbReference type="Proteomes" id="UP000195137">
    <property type="component" value="Unassembled WGS sequence"/>
</dbReference>
<reference evidence="2 3" key="1">
    <citation type="submission" date="2016-12" db="EMBL/GenBank/DDBJ databases">
        <title>Discovery of methanogenic haloarchaea.</title>
        <authorList>
            <person name="Sorokin D.Y."/>
            <person name="Makarova K.S."/>
            <person name="Abbas B."/>
            <person name="Ferrer M."/>
            <person name="Golyshin P.N."/>
        </authorList>
    </citation>
    <scope>NUCLEOTIDE SEQUENCE [LARGE SCALE GENOMIC DNA]</scope>
    <source>
        <strain evidence="2">AMET1</strain>
    </source>
</reference>
<protein>
    <submittedName>
        <fullName evidence="2">Putative Fe-S clusters-containing protein containing DUF4445 domain</fullName>
    </submittedName>
</protein>
<dbReference type="Pfam" id="PF14574">
    <property type="entry name" value="RACo_C_ter"/>
    <property type="match status" value="1"/>
</dbReference>
<evidence type="ECO:0000259" key="1">
    <source>
        <dbReference type="PROSITE" id="PS51379"/>
    </source>
</evidence>
<dbReference type="Pfam" id="PF17651">
    <property type="entry name" value="Raco_middle"/>
    <property type="match status" value="1"/>
</dbReference>
<gene>
    <name evidence="2" type="ORF">AMET1_0174</name>
</gene>
<sequence>MSSDFGISVDIGTSGVRAQAVDLGRSKVVSTAITMNHPIPGANVMDHLSFSIERGGDCAHNLIIGTVNKLVGLLDIDTRDVNRVAVCGNPIQLSIFEDIEIRDLAFAGESAIRRRDIRSPDRDGKVVSSVDVGLELGTDADVYIPPAIKHEVGADALAMMVKTDFLERDEPTLVTDYGTNAEMAIKTGDDEIYSGSAAAGPAMEGQHIYRGMLASPGAISDVDPKSWRSIVLDDDLNPQLGDIVDPETGEIMDRGEMHDMAKGITGTGVIAAISSGLESGLIKRPNFTTPDGKIYLQDKIPITEKDFLEASKAFGAIRAGHMTLLKATDTEQEDLHNMYMSGASGTYVDARKAQNVGLVPPSVNEIHQVGNTSLKLATDLLMDPEEIDRLQEIADSIRAKHIMFAESKTFEKIFIQELAYWQEGMPFKMYNDFLERSNISRLPTKVKKAEIYEKVDRDIIEIGEKGLKILKRIGGIIQKEFEGCTGCQKCVKSCPEKAITVKETPTSHSIELETAKCLGHGCLRCERECPQNVLKITKMDLKPFNKETTCPE</sequence>
<organism evidence="2 3">
    <name type="scientific">Methanonatronarchaeum thermophilum</name>
    <dbReference type="NCBI Taxonomy" id="1927129"/>
    <lineage>
        <taxon>Archaea</taxon>
        <taxon>Methanobacteriati</taxon>
        <taxon>Methanobacteriota</taxon>
        <taxon>Methanonatronarchaeia</taxon>
        <taxon>Methanonatronarchaeales</taxon>
        <taxon>Methanonatronarchaeaceae</taxon>
        <taxon>Methanonatronarchaeum</taxon>
    </lineage>
</organism>
<feature type="domain" description="4Fe-4S ferredoxin-type" evidence="1">
    <location>
        <begin position="475"/>
        <end position="504"/>
    </location>
</feature>
<dbReference type="InterPro" id="IPR052911">
    <property type="entry name" value="Corrinoid_activation_enz"/>
</dbReference>
<dbReference type="RefSeq" id="WP_086636598.1">
    <property type="nucleotide sequence ID" value="NZ_MRZU01000002.1"/>
</dbReference>
<feature type="domain" description="4Fe-4S ferredoxin-type" evidence="1">
    <location>
        <begin position="508"/>
        <end position="539"/>
    </location>
</feature>
<dbReference type="InterPro" id="IPR041414">
    <property type="entry name" value="Raco-like_middle"/>
</dbReference>
<dbReference type="PANTHER" id="PTHR42895:SF2">
    <property type="entry name" value="IRON-SULFUR CLUSTER PROTEIN"/>
    <property type="match status" value="1"/>
</dbReference>
<dbReference type="SUPFAM" id="SSF54862">
    <property type="entry name" value="4Fe-4S ferredoxins"/>
    <property type="match status" value="1"/>
</dbReference>